<evidence type="ECO:0000313" key="4">
    <source>
        <dbReference type="Proteomes" id="UP000012040"/>
    </source>
</evidence>
<evidence type="ECO:0000259" key="2">
    <source>
        <dbReference type="Pfam" id="PF20148"/>
    </source>
</evidence>
<dbReference type="InterPro" id="IPR045351">
    <property type="entry name" value="DUF6531"/>
</dbReference>
<dbReference type="Gene3D" id="2.180.10.10">
    <property type="entry name" value="RHS repeat-associated core"/>
    <property type="match status" value="2"/>
</dbReference>
<sequence>MNWLSKILNLKLVITLFLGPLSALAVVDMGSAGYSHTWVDYTLPSSGAEIKVARVYKSRSIYNGLFGFGWCSAFETSLKVLPEDVIKISECGSGQSVLYSVKPVSRASVDASIDKIIEQMKKDPSLKVVSTSYWNQQKTSLLEDEDKRIQLAQKYKLIPELADKVAYKANAVQVESVIWEKAKKQFVRTGADGRIQRFDSLGRLIQQQEPTGVFTKYSYNNDLLVRVDDGGSRFLNISYNEQKKIKEISGVNKLRITYSYSNRGQNLSAVQIASPEASSKAKSVETYSYEYDAYNNLTRAVWPDKTQVSLAYDTQKDWVTQFTGRDQCRETYTYKDSGTTKLHHVAVVNRMCGKKTDSTNAKYEFWYDRRSTGQEVMVRARIESGADFEDVTYDATTGNKTQLKTKEDTIYFEYYDNAQLKSRRSSRLLAEYTYDTKNGAVKTVKLTEYNGKGEVTKAVQSTAQYNTRGQVSSVENSEGKKINLSYDERARVVQVVDQDKVRYNVEYSDRHNLPSKVTATGLGSVTVAYGPNGQITSIQSPQGNSMALKVSSAYEKAMNLLNPVTRVLYR</sequence>
<dbReference type="eggNOG" id="COG3209">
    <property type="taxonomic scope" value="Bacteria"/>
</dbReference>
<feature type="signal peptide" evidence="1">
    <location>
        <begin position="1"/>
        <end position="25"/>
    </location>
</feature>
<dbReference type="STRING" id="1184267.A11Q_2208"/>
<keyword evidence="1" id="KW-0732">Signal</keyword>
<proteinExistence type="predicted"/>
<dbReference type="AlphaFoldDB" id="M4VT88"/>
<dbReference type="Pfam" id="PF20148">
    <property type="entry name" value="DUF6531"/>
    <property type="match status" value="1"/>
</dbReference>
<feature type="domain" description="DUF6531" evidence="2">
    <location>
        <begin position="35"/>
        <end position="81"/>
    </location>
</feature>
<organism evidence="3 4">
    <name type="scientific">Pseudobdellovibrio exovorus JSS</name>
    <dbReference type="NCBI Taxonomy" id="1184267"/>
    <lineage>
        <taxon>Bacteria</taxon>
        <taxon>Pseudomonadati</taxon>
        <taxon>Bdellovibrionota</taxon>
        <taxon>Bdellovibrionia</taxon>
        <taxon>Bdellovibrionales</taxon>
        <taxon>Pseudobdellovibrionaceae</taxon>
        <taxon>Pseudobdellovibrio</taxon>
    </lineage>
</organism>
<dbReference type="RefSeq" id="WP_015470914.1">
    <property type="nucleotide sequence ID" value="NC_020813.1"/>
</dbReference>
<accession>M4VT88</accession>
<dbReference type="OrthoDB" id="5287471at2"/>
<evidence type="ECO:0000313" key="3">
    <source>
        <dbReference type="EMBL" id="AGH96424.1"/>
    </source>
</evidence>
<keyword evidence="4" id="KW-1185">Reference proteome</keyword>
<name>M4VT88_9BACT</name>
<protein>
    <recommendedName>
        <fullName evidence="2">DUF6531 domain-containing protein</fullName>
    </recommendedName>
</protein>
<dbReference type="HOGENOM" id="CLU_489725_0_0_7"/>
<dbReference type="PATRIC" id="fig|1184267.3.peg.2235"/>
<dbReference type="KEGG" id="bex:A11Q_2208"/>
<dbReference type="EMBL" id="CP003537">
    <property type="protein sequence ID" value="AGH96424.1"/>
    <property type="molecule type" value="Genomic_DNA"/>
</dbReference>
<gene>
    <name evidence="3" type="ORF">A11Q_2208</name>
</gene>
<feature type="chain" id="PRO_5004060459" description="DUF6531 domain-containing protein" evidence="1">
    <location>
        <begin position="26"/>
        <end position="570"/>
    </location>
</feature>
<reference evidence="3 4" key="1">
    <citation type="journal article" date="2013" name="ISME J.">
        <title>By their genes ye shall know them: genomic signatures of predatory bacteria.</title>
        <authorList>
            <person name="Pasternak Z."/>
            <person name="Pietrokovski S."/>
            <person name="Rotem O."/>
            <person name="Gophna U."/>
            <person name="Lurie-Weinberger M.N."/>
            <person name="Jurkevitch E."/>
        </authorList>
    </citation>
    <scope>NUCLEOTIDE SEQUENCE [LARGE SCALE GENOMIC DNA]</scope>
    <source>
        <strain evidence="3 4">JSS</strain>
    </source>
</reference>
<evidence type="ECO:0000256" key="1">
    <source>
        <dbReference type="SAM" id="SignalP"/>
    </source>
</evidence>
<dbReference type="Proteomes" id="UP000012040">
    <property type="component" value="Chromosome"/>
</dbReference>